<sequence>MAANNQATSVGNYGPYGPNSGLFGPYGQVGGHTGQVTNIYGMQKNLQGQVSRVPPTRVAGATTTCMVPVFGKNSGIEGTTL</sequence>
<dbReference type="EMBL" id="JABFUD020000005">
    <property type="protein sequence ID" value="KAI5079544.1"/>
    <property type="molecule type" value="Genomic_DNA"/>
</dbReference>
<name>A0A9D4V4D6_ADICA</name>
<gene>
    <name evidence="1" type="ORF">GOP47_0005023</name>
</gene>
<protein>
    <submittedName>
        <fullName evidence="1">Uncharacterized protein</fullName>
    </submittedName>
</protein>
<proteinExistence type="predicted"/>
<organism evidence="1 2">
    <name type="scientific">Adiantum capillus-veneris</name>
    <name type="common">Maidenhair fern</name>
    <dbReference type="NCBI Taxonomy" id="13818"/>
    <lineage>
        <taxon>Eukaryota</taxon>
        <taxon>Viridiplantae</taxon>
        <taxon>Streptophyta</taxon>
        <taxon>Embryophyta</taxon>
        <taxon>Tracheophyta</taxon>
        <taxon>Polypodiopsida</taxon>
        <taxon>Polypodiidae</taxon>
        <taxon>Polypodiales</taxon>
        <taxon>Pteridineae</taxon>
        <taxon>Pteridaceae</taxon>
        <taxon>Vittarioideae</taxon>
        <taxon>Adiantum</taxon>
    </lineage>
</organism>
<accession>A0A9D4V4D6</accession>
<dbReference type="AlphaFoldDB" id="A0A9D4V4D6"/>
<reference evidence="1 2" key="1">
    <citation type="submission" date="2021-01" db="EMBL/GenBank/DDBJ databases">
        <title>Adiantum capillus-veneris genome.</title>
        <authorList>
            <person name="Fang Y."/>
            <person name="Liao Q."/>
        </authorList>
    </citation>
    <scope>NUCLEOTIDE SEQUENCE [LARGE SCALE GENOMIC DNA]</scope>
    <source>
        <strain evidence="1">H3</strain>
        <tissue evidence="1">Leaf</tissue>
    </source>
</reference>
<keyword evidence="2" id="KW-1185">Reference proteome</keyword>
<comment type="caution">
    <text evidence="1">The sequence shown here is derived from an EMBL/GenBank/DDBJ whole genome shotgun (WGS) entry which is preliminary data.</text>
</comment>
<dbReference type="Proteomes" id="UP000886520">
    <property type="component" value="Chromosome 5"/>
</dbReference>
<evidence type="ECO:0000313" key="2">
    <source>
        <dbReference type="Proteomes" id="UP000886520"/>
    </source>
</evidence>
<evidence type="ECO:0000313" key="1">
    <source>
        <dbReference type="EMBL" id="KAI5079544.1"/>
    </source>
</evidence>